<name>A0ABV7GLI6_9RHOB</name>
<dbReference type="SUPFAM" id="SSF51556">
    <property type="entry name" value="Metallo-dependent hydrolases"/>
    <property type="match status" value="1"/>
</dbReference>
<keyword evidence="3" id="KW-1185">Reference proteome</keyword>
<feature type="domain" description="Amidohydrolase-related" evidence="1">
    <location>
        <begin position="54"/>
        <end position="395"/>
    </location>
</feature>
<dbReference type="Gene3D" id="2.30.40.10">
    <property type="entry name" value="Urease, subunit C, domain 1"/>
    <property type="match status" value="1"/>
</dbReference>
<dbReference type="InterPro" id="IPR011059">
    <property type="entry name" value="Metal-dep_hydrolase_composite"/>
</dbReference>
<dbReference type="InterPro" id="IPR032466">
    <property type="entry name" value="Metal_Hydrolase"/>
</dbReference>
<protein>
    <submittedName>
        <fullName evidence="2">Amidohydrolase family protein</fullName>
    </submittedName>
</protein>
<evidence type="ECO:0000259" key="1">
    <source>
        <dbReference type="Pfam" id="PF01979"/>
    </source>
</evidence>
<dbReference type="EMBL" id="JBHRTB010000001">
    <property type="protein sequence ID" value="MFC3141141.1"/>
    <property type="molecule type" value="Genomic_DNA"/>
</dbReference>
<dbReference type="CDD" id="cd01299">
    <property type="entry name" value="Met_dep_hydrolase_A"/>
    <property type="match status" value="1"/>
</dbReference>
<dbReference type="Proteomes" id="UP001595632">
    <property type="component" value="Unassembled WGS sequence"/>
</dbReference>
<dbReference type="InterPro" id="IPR006680">
    <property type="entry name" value="Amidohydro-rel"/>
</dbReference>
<dbReference type="SUPFAM" id="SSF51338">
    <property type="entry name" value="Composite domain of metallo-dependent hydrolases"/>
    <property type="match status" value="2"/>
</dbReference>
<dbReference type="InterPro" id="IPR051781">
    <property type="entry name" value="Metallo-dep_Hydrolase"/>
</dbReference>
<sequence length="412" mass="44831">MSLTIIRNATVFDGHSEDLIPDCDIVIEGDTIREVTSGRSGLTADVEIDASGKTLLPGLIDAHVHLFAAHLSMAQCAHYPMTLMTLKCLARTKNMVERGFTTVRDVGGGDFGMRQGLAEGLIPGPRAFIGGPGLTQTGGHGDHRMKTDEDLVRNRYANGHEFTHRLVDGTEQMRQVVRDELRKGADHIKLMASGGVGSPNDAIEDWQFSEAEIRTAVEEAEAKGKYVAAHTYASTAVQRAVKNGVRTVEHCNLIDRETAAVVRDCNAFVVPTLVCYEVTKIHGDKLGLTPYVMQKLDEVNEGGLRLLEHCEAEGTQMGFGTDLMGEMEYAQSMEFVIRARVQKPVDVIRSATSVNAKILKMEGKLGCIAEGALADIILVDGNPLDDIALLDGQGENIPMIMQSGKVYRNRLT</sequence>
<proteinExistence type="predicted"/>
<gene>
    <name evidence="2" type="ORF">ACFOGP_00355</name>
</gene>
<reference evidence="3" key="1">
    <citation type="journal article" date="2019" name="Int. J. Syst. Evol. Microbiol.">
        <title>The Global Catalogue of Microorganisms (GCM) 10K type strain sequencing project: providing services to taxonomists for standard genome sequencing and annotation.</title>
        <authorList>
            <consortium name="The Broad Institute Genomics Platform"/>
            <consortium name="The Broad Institute Genome Sequencing Center for Infectious Disease"/>
            <person name="Wu L."/>
            <person name="Ma J."/>
        </authorList>
    </citation>
    <scope>NUCLEOTIDE SEQUENCE [LARGE SCALE GENOMIC DNA]</scope>
    <source>
        <strain evidence="3">KCTC 52366</strain>
    </source>
</reference>
<dbReference type="PANTHER" id="PTHR43135:SF3">
    <property type="entry name" value="ALPHA-D-RIBOSE 1-METHYLPHOSPHONATE 5-TRIPHOSPHATE DIPHOSPHATASE"/>
    <property type="match status" value="1"/>
</dbReference>
<organism evidence="2 3">
    <name type="scientific">Psychromarinibacter halotolerans</name>
    <dbReference type="NCBI Taxonomy" id="1775175"/>
    <lineage>
        <taxon>Bacteria</taxon>
        <taxon>Pseudomonadati</taxon>
        <taxon>Pseudomonadota</taxon>
        <taxon>Alphaproteobacteria</taxon>
        <taxon>Rhodobacterales</taxon>
        <taxon>Paracoccaceae</taxon>
        <taxon>Psychromarinibacter</taxon>
    </lineage>
</organism>
<dbReference type="Gene3D" id="3.20.20.140">
    <property type="entry name" value="Metal-dependent hydrolases"/>
    <property type="match status" value="1"/>
</dbReference>
<comment type="caution">
    <text evidence="2">The sequence shown here is derived from an EMBL/GenBank/DDBJ whole genome shotgun (WGS) entry which is preliminary data.</text>
</comment>
<dbReference type="Pfam" id="PF01979">
    <property type="entry name" value="Amidohydro_1"/>
    <property type="match status" value="1"/>
</dbReference>
<dbReference type="InterPro" id="IPR057744">
    <property type="entry name" value="OTAase-like"/>
</dbReference>
<evidence type="ECO:0000313" key="3">
    <source>
        <dbReference type="Proteomes" id="UP001595632"/>
    </source>
</evidence>
<accession>A0ABV7GLI6</accession>
<evidence type="ECO:0000313" key="2">
    <source>
        <dbReference type="EMBL" id="MFC3141141.1"/>
    </source>
</evidence>
<dbReference type="RefSeq" id="WP_379559790.1">
    <property type="nucleotide sequence ID" value="NZ_JBHRTB010000001.1"/>
</dbReference>
<dbReference type="PANTHER" id="PTHR43135">
    <property type="entry name" value="ALPHA-D-RIBOSE 1-METHYLPHOSPHONATE 5-TRIPHOSPHATE DIPHOSPHATASE"/>
    <property type="match status" value="1"/>
</dbReference>